<dbReference type="Proteomes" id="UP001162992">
    <property type="component" value="Chromosome 4"/>
</dbReference>
<name>A0ACC2DV41_DIPCM</name>
<evidence type="ECO:0000313" key="1">
    <source>
        <dbReference type="EMBL" id="KAJ7558069.1"/>
    </source>
</evidence>
<keyword evidence="2" id="KW-1185">Reference proteome</keyword>
<proteinExistence type="predicted"/>
<organism evidence="1 2">
    <name type="scientific">Diphasiastrum complanatum</name>
    <name type="common">Issler's clubmoss</name>
    <name type="synonym">Lycopodium complanatum</name>
    <dbReference type="NCBI Taxonomy" id="34168"/>
    <lineage>
        <taxon>Eukaryota</taxon>
        <taxon>Viridiplantae</taxon>
        <taxon>Streptophyta</taxon>
        <taxon>Embryophyta</taxon>
        <taxon>Tracheophyta</taxon>
        <taxon>Lycopodiopsida</taxon>
        <taxon>Lycopodiales</taxon>
        <taxon>Lycopodiaceae</taxon>
        <taxon>Lycopodioideae</taxon>
        <taxon>Diphasiastrum</taxon>
    </lineage>
</organism>
<accession>A0ACC2DV41</accession>
<evidence type="ECO:0000313" key="2">
    <source>
        <dbReference type="Proteomes" id="UP001162992"/>
    </source>
</evidence>
<protein>
    <submittedName>
        <fullName evidence="1">Uncharacterized protein</fullName>
    </submittedName>
</protein>
<sequence length="190" mass="19801">MENFTGRGSACMVVLVVSLLAFIRGSFAAQYVVGDQNGWSLPSTNGVNYSSWSASHTFYRGDSLVFDYPPDVHNVRIVDETQYTTCILTNPQGIAGGGHTVLNLTVVGDHFFVCGVVGHCDQGQKLKVFVNANAGSPGPVTIPASQVPSPAPPSPGSSGAHAPSLSFTSFALSVIVGAVVAGYLSLRLVE</sequence>
<comment type="caution">
    <text evidence="1">The sequence shown here is derived from an EMBL/GenBank/DDBJ whole genome shotgun (WGS) entry which is preliminary data.</text>
</comment>
<reference evidence="2" key="1">
    <citation type="journal article" date="2024" name="Proc. Natl. Acad. Sci. U.S.A.">
        <title>Extraordinary preservation of gene collinearity over three hundred million years revealed in homosporous lycophytes.</title>
        <authorList>
            <person name="Li C."/>
            <person name="Wickell D."/>
            <person name="Kuo L.Y."/>
            <person name="Chen X."/>
            <person name="Nie B."/>
            <person name="Liao X."/>
            <person name="Peng D."/>
            <person name="Ji J."/>
            <person name="Jenkins J."/>
            <person name="Williams M."/>
            <person name="Shu S."/>
            <person name="Plott C."/>
            <person name="Barry K."/>
            <person name="Rajasekar S."/>
            <person name="Grimwood J."/>
            <person name="Han X."/>
            <person name="Sun S."/>
            <person name="Hou Z."/>
            <person name="He W."/>
            <person name="Dai G."/>
            <person name="Sun C."/>
            <person name="Schmutz J."/>
            <person name="Leebens-Mack J.H."/>
            <person name="Li F.W."/>
            <person name="Wang L."/>
        </authorList>
    </citation>
    <scope>NUCLEOTIDE SEQUENCE [LARGE SCALE GENOMIC DNA]</scope>
    <source>
        <strain evidence="2">cv. PW_Plant_1</strain>
    </source>
</reference>
<gene>
    <name evidence="1" type="ORF">O6H91_04G023700</name>
</gene>
<dbReference type="EMBL" id="CM055095">
    <property type="protein sequence ID" value="KAJ7558069.1"/>
    <property type="molecule type" value="Genomic_DNA"/>
</dbReference>